<dbReference type="InterPro" id="IPR045865">
    <property type="entry name" value="ACT-like_dom_sf"/>
</dbReference>
<evidence type="ECO:0000256" key="1">
    <source>
        <dbReference type="ARBA" id="ARBA00005067"/>
    </source>
</evidence>
<gene>
    <name evidence="12" type="ORF">DWX94_05505</name>
    <name evidence="13" type="ORF">DWX94_05600</name>
</gene>
<keyword evidence="6" id="KW-0560">Oxidoreductase</keyword>
<dbReference type="UniPathway" id="UPA00122">
    <property type="reaction ID" value="UER00961"/>
</dbReference>
<organism evidence="12 14">
    <name type="scientific">Coprococcus eutactus</name>
    <dbReference type="NCBI Taxonomy" id="33043"/>
    <lineage>
        <taxon>Bacteria</taxon>
        <taxon>Bacillati</taxon>
        <taxon>Bacillota</taxon>
        <taxon>Clostridia</taxon>
        <taxon>Lachnospirales</taxon>
        <taxon>Lachnospiraceae</taxon>
        <taxon>Coprococcus</taxon>
    </lineage>
</organism>
<dbReference type="InterPro" id="IPR046826">
    <property type="entry name" value="PDH_N"/>
</dbReference>
<dbReference type="Gene3D" id="3.40.50.720">
    <property type="entry name" value="NAD(P)-binding Rossmann-like Domain"/>
    <property type="match status" value="1"/>
</dbReference>
<dbReference type="InterPro" id="IPR046825">
    <property type="entry name" value="PDH_C"/>
</dbReference>
<dbReference type="FunFam" id="1.10.3660.10:FF:000003">
    <property type="entry name" value="Prephenate dehydrogenase"/>
    <property type="match status" value="1"/>
</dbReference>
<dbReference type="Pfam" id="PF20463">
    <property type="entry name" value="PDH_C"/>
    <property type="match status" value="1"/>
</dbReference>
<dbReference type="Gene3D" id="3.30.2130.10">
    <property type="entry name" value="VC0802-like"/>
    <property type="match status" value="1"/>
</dbReference>
<protein>
    <recommendedName>
        <fullName evidence="4">Prephenate dehydrogenase</fullName>
        <ecNumber evidence="3">1.3.1.12</ecNumber>
    </recommendedName>
</protein>
<dbReference type="SUPFAM" id="SSF51735">
    <property type="entry name" value="NAD(P)-binding Rossmann-fold domains"/>
    <property type="match status" value="1"/>
</dbReference>
<evidence type="ECO:0000256" key="9">
    <source>
        <dbReference type="ARBA" id="ARBA00049260"/>
    </source>
</evidence>
<dbReference type="AlphaFoldDB" id="A0A3R5WS46"/>
<dbReference type="OrthoDB" id="9802008at2"/>
<accession>A0A3R5WS46</accession>
<evidence type="ECO:0000313" key="14">
    <source>
        <dbReference type="Proteomes" id="UP000283295"/>
    </source>
</evidence>
<evidence type="ECO:0000259" key="10">
    <source>
        <dbReference type="PROSITE" id="PS51176"/>
    </source>
</evidence>
<dbReference type="InterPro" id="IPR050812">
    <property type="entry name" value="Preph/Arog_dehydrog"/>
</dbReference>
<sequence>MRQTVKGERKMNDFSIGFIGLGLIGGSIAKSIHRIFPDYRIVGFDNNISTLKEAVSDGTLTEYTDDIHTIAGCNYIFLCAPVHYNIEYLRQLGPFLTDSTILTDVGSVKLDIYEAVQELGLARYFVGGHPMVGSERSGYEAATDRLIENAYYFITPADGVLPGKTEEFSTFIGDLGAIPIIYSPVEHDRITSYISHVPHVIAASLVNLVAAADSPDNIFKSLAAGGFKDITRIASSNPVVWEHILLANPDNIVNGLQEYVELINKMIYHIKQRDAAGINAFFASARDYRDSIPNNSSGVIRMHHELFVDIPDEAGAIAKVTALIAEAKISLKNIGVSHNREDEEGVLRLSFYDAESRKNAQDVLKAAGYKIYNR</sequence>
<evidence type="ECO:0000259" key="11">
    <source>
        <dbReference type="PROSITE" id="PS51671"/>
    </source>
</evidence>
<evidence type="ECO:0000256" key="7">
    <source>
        <dbReference type="ARBA" id="ARBA00023027"/>
    </source>
</evidence>
<dbReference type="Gene3D" id="1.10.3660.10">
    <property type="entry name" value="6-phosphogluconate dehydrogenase C-terminal like domain"/>
    <property type="match status" value="1"/>
</dbReference>
<keyword evidence="8" id="KW-0057">Aromatic amino acid biosynthesis</keyword>
<dbReference type="EMBL" id="QRVK01000009">
    <property type="protein sequence ID" value="RGS43194.1"/>
    <property type="molecule type" value="Genomic_DNA"/>
</dbReference>
<feature type="domain" description="Prephenate/arogenate dehydrogenase" evidence="10">
    <location>
        <begin position="14"/>
        <end position="300"/>
    </location>
</feature>
<dbReference type="PROSITE" id="PS51671">
    <property type="entry name" value="ACT"/>
    <property type="match status" value="1"/>
</dbReference>
<dbReference type="GO" id="GO:0008977">
    <property type="term" value="F:prephenate dehydrogenase (NAD+) activity"/>
    <property type="evidence" value="ECO:0007669"/>
    <property type="project" value="UniProtKB-EC"/>
</dbReference>
<keyword evidence="7" id="KW-0520">NAD</keyword>
<evidence type="ECO:0000256" key="2">
    <source>
        <dbReference type="ARBA" id="ARBA00007964"/>
    </source>
</evidence>
<evidence type="ECO:0000313" key="12">
    <source>
        <dbReference type="EMBL" id="RGS43181.1"/>
    </source>
</evidence>
<dbReference type="SUPFAM" id="SSF48179">
    <property type="entry name" value="6-phosphogluconate dehydrogenase C-terminal domain-like"/>
    <property type="match status" value="1"/>
</dbReference>
<dbReference type="PANTHER" id="PTHR21363">
    <property type="entry name" value="PREPHENATE DEHYDROGENASE"/>
    <property type="match status" value="1"/>
</dbReference>
<keyword evidence="5" id="KW-0827">Tyrosine biosynthesis</keyword>
<evidence type="ECO:0000256" key="4">
    <source>
        <dbReference type="ARBA" id="ARBA00016891"/>
    </source>
</evidence>
<evidence type="ECO:0000313" key="13">
    <source>
        <dbReference type="EMBL" id="RGS43194.1"/>
    </source>
</evidence>
<comment type="caution">
    <text evidence="12">The sequence shown here is derived from an EMBL/GenBank/DDBJ whole genome shotgun (WGS) entry which is preliminary data.</text>
</comment>
<proteinExistence type="inferred from homology"/>
<feature type="domain" description="ACT" evidence="11">
    <location>
        <begin position="305"/>
        <end position="374"/>
    </location>
</feature>
<dbReference type="SUPFAM" id="SSF55021">
    <property type="entry name" value="ACT-like"/>
    <property type="match status" value="1"/>
</dbReference>
<keyword evidence="8" id="KW-0028">Amino-acid biosynthesis</keyword>
<dbReference type="InterPro" id="IPR036291">
    <property type="entry name" value="NAD(P)-bd_dom_sf"/>
</dbReference>
<evidence type="ECO:0000256" key="6">
    <source>
        <dbReference type="ARBA" id="ARBA00023002"/>
    </source>
</evidence>
<dbReference type="PANTHER" id="PTHR21363:SF0">
    <property type="entry name" value="PREPHENATE DEHYDROGENASE [NADP(+)]"/>
    <property type="match status" value="1"/>
</dbReference>
<dbReference type="GO" id="GO:0070403">
    <property type="term" value="F:NAD+ binding"/>
    <property type="evidence" value="ECO:0007669"/>
    <property type="project" value="InterPro"/>
</dbReference>
<dbReference type="InterPro" id="IPR003099">
    <property type="entry name" value="Prephen_DH"/>
</dbReference>
<evidence type="ECO:0000256" key="5">
    <source>
        <dbReference type="ARBA" id="ARBA00022498"/>
    </source>
</evidence>
<dbReference type="Pfam" id="PF02153">
    <property type="entry name" value="PDH_N"/>
    <property type="match status" value="1"/>
</dbReference>
<comment type="pathway">
    <text evidence="1">Amino-acid biosynthesis; L-tyrosine biosynthesis; (4-hydroxyphenyl)pyruvate from prephenate (NAD(+) route): step 1/1.</text>
</comment>
<dbReference type="GO" id="GO:0006571">
    <property type="term" value="P:tyrosine biosynthetic process"/>
    <property type="evidence" value="ECO:0007669"/>
    <property type="project" value="UniProtKB-UniPathway"/>
</dbReference>
<name>A0A3R5WS46_9FIRM</name>
<reference evidence="12 14" key="1">
    <citation type="submission" date="2018-08" db="EMBL/GenBank/DDBJ databases">
        <title>A genome reference for cultivated species of the human gut microbiota.</title>
        <authorList>
            <person name="Zou Y."/>
            <person name="Xue W."/>
            <person name="Luo G."/>
        </authorList>
    </citation>
    <scope>NUCLEOTIDE SEQUENCE [LARGE SCALE GENOMIC DNA]</scope>
    <source>
        <strain evidence="12 14">AF22-21</strain>
    </source>
</reference>
<evidence type="ECO:0000256" key="8">
    <source>
        <dbReference type="ARBA" id="ARBA00023141"/>
    </source>
</evidence>
<comment type="catalytic activity">
    <reaction evidence="9">
        <text>prephenate + NAD(+) = 3-(4-hydroxyphenyl)pyruvate + CO2 + NADH</text>
        <dbReference type="Rhea" id="RHEA:13869"/>
        <dbReference type="ChEBI" id="CHEBI:16526"/>
        <dbReference type="ChEBI" id="CHEBI:29934"/>
        <dbReference type="ChEBI" id="CHEBI:36242"/>
        <dbReference type="ChEBI" id="CHEBI:57540"/>
        <dbReference type="ChEBI" id="CHEBI:57945"/>
        <dbReference type="EC" id="1.3.1.12"/>
    </reaction>
</comment>
<dbReference type="EMBL" id="QRVK01000009">
    <property type="protein sequence ID" value="RGS43181.1"/>
    <property type="molecule type" value="Genomic_DNA"/>
</dbReference>
<comment type="similarity">
    <text evidence="2">Belongs to the prephenate/arogenate dehydrogenase family.</text>
</comment>
<evidence type="ECO:0000256" key="3">
    <source>
        <dbReference type="ARBA" id="ARBA00012068"/>
    </source>
</evidence>
<dbReference type="InterPro" id="IPR008927">
    <property type="entry name" value="6-PGluconate_DH-like_C_sf"/>
</dbReference>
<dbReference type="Proteomes" id="UP000283295">
    <property type="component" value="Unassembled WGS sequence"/>
</dbReference>
<dbReference type="GO" id="GO:0004665">
    <property type="term" value="F:prephenate dehydrogenase (NADP+) activity"/>
    <property type="evidence" value="ECO:0007669"/>
    <property type="project" value="InterPro"/>
</dbReference>
<dbReference type="EC" id="1.3.1.12" evidence="3"/>
<dbReference type="PROSITE" id="PS51176">
    <property type="entry name" value="PDH_ADH"/>
    <property type="match status" value="1"/>
</dbReference>
<dbReference type="InterPro" id="IPR002912">
    <property type="entry name" value="ACT_dom"/>
</dbReference>